<keyword evidence="15" id="KW-0675">Receptor</keyword>
<dbReference type="EC" id="2.7.13.3" evidence="2"/>
<dbReference type="GO" id="GO:0006355">
    <property type="term" value="P:regulation of DNA-templated transcription"/>
    <property type="evidence" value="ECO:0007669"/>
    <property type="project" value="InterPro"/>
</dbReference>
<keyword evidence="13" id="KW-0157">Chromophore</keyword>
<dbReference type="InterPro" id="IPR035965">
    <property type="entry name" value="PAS-like_dom_sf"/>
</dbReference>
<keyword evidence="19" id="KW-1185">Reference proteome</keyword>
<dbReference type="AlphaFoldDB" id="A0A9X0R169"/>
<keyword evidence="3" id="KW-0600">Photoreceptor protein</keyword>
<dbReference type="PANTHER" id="PTHR41523">
    <property type="entry name" value="TWO-COMPONENT SYSTEM SENSOR PROTEIN"/>
    <property type="match status" value="1"/>
</dbReference>
<dbReference type="Pfam" id="PF07536">
    <property type="entry name" value="HWE_HK"/>
    <property type="match status" value="1"/>
</dbReference>
<keyword evidence="5" id="KW-0716">Sensory transduction</keyword>
<dbReference type="RefSeq" id="WP_186771742.1">
    <property type="nucleotide sequence ID" value="NZ_JACOMF010000021.1"/>
</dbReference>
<dbReference type="PROSITE" id="PS50113">
    <property type="entry name" value="PAC"/>
    <property type="match status" value="2"/>
</dbReference>
<dbReference type="NCBIfam" id="TIGR00229">
    <property type="entry name" value="sensory_box"/>
    <property type="match status" value="2"/>
</dbReference>
<reference evidence="18" key="1">
    <citation type="submission" date="2020-08" db="EMBL/GenBank/DDBJ databases">
        <authorList>
            <person name="Hu Y."/>
            <person name="Nguyen S.V."/>
            <person name="Li F."/>
            <person name="Fanning S."/>
        </authorList>
    </citation>
    <scope>NUCLEOTIDE SEQUENCE</scope>
    <source>
        <strain evidence="18">SYSU D8009</strain>
    </source>
</reference>
<keyword evidence="14" id="KW-0843">Virulence</keyword>
<dbReference type="SMART" id="SM00911">
    <property type="entry name" value="HWE_HK"/>
    <property type="match status" value="1"/>
</dbReference>
<organism evidence="18 19">
    <name type="scientific">Siccirubricoccus deserti</name>
    <dbReference type="NCBI Taxonomy" id="2013562"/>
    <lineage>
        <taxon>Bacteria</taxon>
        <taxon>Pseudomonadati</taxon>
        <taxon>Pseudomonadota</taxon>
        <taxon>Alphaproteobacteria</taxon>
        <taxon>Acetobacterales</taxon>
        <taxon>Roseomonadaceae</taxon>
        <taxon>Siccirubricoccus</taxon>
    </lineage>
</organism>
<evidence type="ECO:0000259" key="16">
    <source>
        <dbReference type="PROSITE" id="PS50112"/>
    </source>
</evidence>
<dbReference type="InterPro" id="IPR013655">
    <property type="entry name" value="PAS_fold_3"/>
</dbReference>
<dbReference type="InterPro" id="IPR013656">
    <property type="entry name" value="PAS_4"/>
</dbReference>
<proteinExistence type="predicted"/>
<protein>
    <recommendedName>
        <fullName evidence="2">histidine kinase</fullName>
        <ecNumber evidence="2">2.7.13.3</ecNumber>
    </recommendedName>
</protein>
<feature type="domain" description="PAS" evidence="16">
    <location>
        <begin position="264"/>
        <end position="335"/>
    </location>
</feature>
<dbReference type="InterPro" id="IPR036890">
    <property type="entry name" value="HATPase_C_sf"/>
</dbReference>
<keyword evidence="10" id="KW-0547">Nucleotide-binding</keyword>
<dbReference type="SMART" id="SM00091">
    <property type="entry name" value="PAS"/>
    <property type="match status" value="3"/>
</dbReference>
<evidence type="ECO:0000256" key="14">
    <source>
        <dbReference type="ARBA" id="ARBA00023026"/>
    </source>
</evidence>
<evidence type="ECO:0000256" key="8">
    <source>
        <dbReference type="ARBA" id="ARBA00022679"/>
    </source>
</evidence>
<evidence type="ECO:0000256" key="15">
    <source>
        <dbReference type="ARBA" id="ARBA00023170"/>
    </source>
</evidence>
<dbReference type="Gene3D" id="3.30.565.10">
    <property type="entry name" value="Histidine kinase-like ATPase, C-terminal domain"/>
    <property type="match status" value="1"/>
</dbReference>
<dbReference type="InterPro" id="IPR000700">
    <property type="entry name" value="PAS-assoc_C"/>
</dbReference>
<gene>
    <name evidence="18" type="ORF">H7965_16765</name>
</gene>
<dbReference type="Pfam" id="PF00989">
    <property type="entry name" value="PAS"/>
    <property type="match status" value="1"/>
</dbReference>
<dbReference type="Pfam" id="PF08448">
    <property type="entry name" value="PAS_4"/>
    <property type="match status" value="1"/>
</dbReference>
<dbReference type="PROSITE" id="PS50112">
    <property type="entry name" value="PAS"/>
    <property type="match status" value="3"/>
</dbReference>
<evidence type="ECO:0000259" key="17">
    <source>
        <dbReference type="PROSITE" id="PS50113"/>
    </source>
</evidence>
<comment type="catalytic activity">
    <reaction evidence="1">
        <text>ATP + protein L-histidine = ADP + protein N-phospho-L-histidine.</text>
        <dbReference type="EC" id="2.7.13.3"/>
    </reaction>
</comment>
<evidence type="ECO:0000256" key="4">
    <source>
        <dbReference type="ARBA" id="ARBA00022553"/>
    </source>
</evidence>
<dbReference type="SUPFAM" id="SSF55874">
    <property type="entry name" value="ATPase domain of HSP90 chaperone/DNA topoisomerase II/histidine kinase"/>
    <property type="match status" value="1"/>
</dbReference>
<dbReference type="Proteomes" id="UP000600101">
    <property type="component" value="Unassembled WGS sequence"/>
</dbReference>
<evidence type="ECO:0000313" key="18">
    <source>
        <dbReference type="EMBL" id="MBC4016973.1"/>
    </source>
</evidence>
<dbReference type="GO" id="GO:0009881">
    <property type="term" value="F:photoreceptor activity"/>
    <property type="evidence" value="ECO:0007669"/>
    <property type="project" value="UniProtKB-KW"/>
</dbReference>
<feature type="domain" description="PAC" evidence="17">
    <location>
        <begin position="211"/>
        <end position="263"/>
    </location>
</feature>
<evidence type="ECO:0000313" key="19">
    <source>
        <dbReference type="Proteomes" id="UP000600101"/>
    </source>
</evidence>
<dbReference type="GO" id="GO:0004673">
    <property type="term" value="F:protein histidine kinase activity"/>
    <property type="evidence" value="ECO:0007669"/>
    <property type="project" value="UniProtKB-EC"/>
</dbReference>
<keyword evidence="4" id="KW-0597">Phosphoprotein</keyword>
<evidence type="ECO:0000256" key="2">
    <source>
        <dbReference type="ARBA" id="ARBA00012438"/>
    </source>
</evidence>
<comment type="caution">
    <text evidence="18">The sequence shown here is derived from an EMBL/GenBank/DDBJ whole genome shotgun (WGS) entry which is preliminary data.</text>
</comment>
<keyword evidence="6" id="KW-0285">Flavoprotein</keyword>
<feature type="domain" description="PAS" evidence="16">
    <location>
        <begin position="34"/>
        <end position="80"/>
    </location>
</feature>
<evidence type="ECO:0000256" key="7">
    <source>
        <dbReference type="ARBA" id="ARBA00022643"/>
    </source>
</evidence>
<evidence type="ECO:0000256" key="11">
    <source>
        <dbReference type="ARBA" id="ARBA00022777"/>
    </source>
</evidence>
<keyword evidence="8" id="KW-0808">Transferase</keyword>
<dbReference type="InterPro" id="IPR001610">
    <property type="entry name" value="PAC"/>
</dbReference>
<dbReference type="InterPro" id="IPR013767">
    <property type="entry name" value="PAS_fold"/>
</dbReference>
<keyword evidence="9" id="KW-0677">Repeat</keyword>
<feature type="domain" description="PAC" evidence="17">
    <location>
        <begin position="84"/>
        <end position="137"/>
    </location>
</feature>
<accession>A0A9X0R169</accession>
<evidence type="ECO:0000256" key="12">
    <source>
        <dbReference type="ARBA" id="ARBA00022840"/>
    </source>
</evidence>
<dbReference type="GO" id="GO:0005524">
    <property type="term" value="F:ATP binding"/>
    <property type="evidence" value="ECO:0007669"/>
    <property type="project" value="UniProtKB-KW"/>
</dbReference>
<dbReference type="EMBL" id="JACOMF010000021">
    <property type="protein sequence ID" value="MBC4016973.1"/>
    <property type="molecule type" value="Genomic_DNA"/>
</dbReference>
<name>A0A9X0R169_9PROT</name>
<sequence>MDEHALREAEKRLRLSQEAGGIGTWDWEIGTERVHWSDQIPRLLGLCPSTPASYRTFVERVHPEDRMALEAALEAAADGRTPDLRAEFRILRGDAGELRWIAARGEVERDSTGRPLRVRGVELDVTEQRAAEAALRESEARLRDLLATLDLGAFMTRDLDGRIRFWSAGSEQLYGWGAAEAVGRDAHELLRTVFPVPRTEIAAALEHDGEWTGDLRQWTRDGREIVVTARKALRRDPGGRPVAVLESLTDVTAQRRAEAALVGSEARLRAAVEGSPFPIMLHAEDGEVLALSRSWTELSGFGPEEIPTLSAWLHLAYPDRHQEIEALLEEEFAVGEVARTGEKTIRTKLGEARIWDVQAVPLGRLPDGRRLRMSAAADVTERKHTEEQRLLLAREVDHRAKNALAVVQALLRLTPVREEETRRFAATVADRVAAVARAHGLLSRKRWVGAELRALIEEELAPYAMDTPGRVRLAGPPVRLTVNAALSVSMVLHELATNATKHGAFSAPGGQVDVAWARDPVDGELRLDWREIGGPPIAAPPPSSDRNGGGFGSRLIARTVRQLSGSIEFTWDPVGLHCTLRLPADRLGAAAMEDTTDAA</sequence>
<evidence type="ECO:0000256" key="5">
    <source>
        <dbReference type="ARBA" id="ARBA00022606"/>
    </source>
</evidence>
<dbReference type="Gene3D" id="3.30.450.20">
    <property type="entry name" value="PAS domain"/>
    <property type="match status" value="3"/>
</dbReference>
<dbReference type="InterPro" id="IPR000014">
    <property type="entry name" value="PAS"/>
</dbReference>
<dbReference type="SUPFAM" id="SSF55785">
    <property type="entry name" value="PYP-like sensor domain (PAS domain)"/>
    <property type="match status" value="3"/>
</dbReference>
<dbReference type="Gene3D" id="2.10.70.100">
    <property type="match status" value="1"/>
</dbReference>
<keyword evidence="11" id="KW-0418">Kinase</keyword>
<dbReference type="SMART" id="SM00086">
    <property type="entry name" value="PAC"/>
    <property type="match status" value="3"/>
</dbReference>
<keyword evidence="7" id="KW-0288">FMN</keyword>
<dbReference type="InterPro" id="IPR011102">
    <property type="entry name" value="Sig_transdc_His_kinase_HWE"/>
</dbReference>
<dbReference type="CDD" id="cd00130">
    <property type="entry name" value="PAS"/>
    <property type="match status" value="2"/>
</dbReference>
<evidence type="ECO:0000256" key="10">
    <source>
        <dbReference type="ARBA" id="ARBA00022741"/>
    </source>
</evidence>
<evidence type="ECO:0000256" key="13">
    <source>
        <dbReference type="ARBA" id="ARBA00022991"/>
    </source>
</evidence>
<keyword evidence="12" id="KW-0067">ATP-binding</keyword>
<dbReference type="Pfam" id="PF08447">
    <property type="entry name" value="PAS_3"/>
    <property type="match status" value="1"/>
</dbReference>
<evidence type="ECO:0000256" key="9">
    <source>
        <dbReference type="ARBA" id="ARBA00022737"/>
    </source>
</evidence>
<evidence type="ECO:0000256" key="1">
    <source>
        <dbReference type="ARBA" id="ARBA00000085"/>
    </source>
</evidence>
<evidence type="ECO:0000256" key="6">
    <source>
        <dbReference type="ARBA" id="ARBA00022630"/>
    </source>
</evidence>
<dbReference type="PANTHER" id="PTHR41523:SF8">
    <property type="entry name" value="ETHYLENE RESPONSE SENSOR PROTEIN"/>
    <property type="match status" value="1"/>
</dbReference>
<feature type="domain" description="PAS" evidence="16">
    <location>
        <begin position="138"/>
        <end position="206"/>
    </location>
</feature>
<evidence type="ECO:0000256" key="3">
    <source>
        <dbReference type="ARBA" id="ARBA00022543"/>
    </source>
</evidence>